<proteinExistence type="predicted"/>
<evidence type="ECO:0000313" key="3">
    <source>
        <dbReference type="Proteomes" id="UP000223626"/>
    </source>
</evidence>
<keyword evidence="3" id="KW-1185">Reference proteome</keyword>
<sequence length="232" mass="27511">MARPKQEFCSNCNGENPKCKYKETGRKCRVGKAKGKAKGKAISKETIEKREKNDQLLGDFQTDYLNFMYDRAFKYSINKETNKVEYEQKFHTVYSFERYLNNINQKSLASWARRKYGENMKNFNTKTDKMTFDECEKFIYRKTYGKKDDAIREKLNNEQPKTTDEIEKLRLKQEQVSKDITRTQSLEEAIETADEIERKLKECDLKSMTDEEALKEIADLANEIDLSWFKNK</sequence>
<dbReference type="Proteomes" id="UP000223626">
    <property type="component" value="Segment"/>
</dbReference>
<evidence type="ECO:0000313" key="2">
    <source>
        <dbReference type="EMBL" id="ALM64168.1"/>
    </source>
</evidence>
<evidence type="ECO:0000256" key="1">
    <source>
        <dbReference type="SAM" id="Coils"/>
    </source>
</evidence>
<name>A0A126HC39_9CAUD</name>
<protein>
    <submittedName>
        <fullName evidence="2">Uncharacterized protein</fullName>
    </submittedName>
</protein>
<keyword evidence="1" id="KW-0175">Coiled coil</keyword>
<reference evidence="2 3" key="1">
    <citation type="journal article" date="2016" name="Sci. Rep.">
        <title>Comparative genomics and functional analysis of the 936 group of lactococcal Siphoviridae phages.</title>
        <authorList>
            <person name="Murphy J."/>
            <person name="Bottacini F."/>
            <person name="Mahony J."/>
            <person name="Kelleher P."/>
            <person name="Neve H."/>
            <person name="Zomer A."/>
            <person name="Nauta A."/>
            <person name="van Sinderen D."/>
        </authorList>
    </citation>
    <scope>NUCLEOTIDE SEQUENCE [LARGE SCALE GENOMIC DNA]</scope>
</reference>
<accession>A0A126HC39</accession>
<feature type="coiled-coil region" evidence="1">
    <location>
        <begin position="152"/>
        <end position="206"/>
    </location>
</feature>
<gene>
    <name evidence="2" type="ORF">Phi42_53</name>
</gene>
<dbReference type="EMBL" id="KP793123">
    <property type="protein sequence ID" value="ALM64168.1"/>
    <property type="molecule type" value="Genomic_DNA"/>
</dbReference>
<organism evidence="2 3">
    <name type="scientific">Lactococcus phage 936 group phage Phi4.2</name>
    <dbReference type="NCBI Taxonomy" id="1636566"/>
    <lineage>
        <taxon>Viruses</taxon>
        <taxon>Duplodnaviria</taxon>
        <taxon>Heunggongvirae</taxon>
        <taxon>Uroviricota</taxon>
        <taxon>Caudoviricetes</taxon>
        <taxon>Skunavirus</taxon>
        <taxon>Skunavirus sv42</taxon>
    </lineage>
</organism>